<feature type="domain" description="UvrD-like helicase ATP-binding" evidence="8">
    <location>
        <begin position="221"/>
        <end position="714"/>
    </location>
</feature>
<feature type="compositionally biased region" description="Acidic residues" evidence="7">
    <location>
        <begin position="475"/>
        <end position="491"/>
    </location>
</feature>
<keyword evidence="3 6" id="KW-0347">Helicase</keyword>
<dbReference type="InterPro" id="IPR014016">
    <property type="entry name" value="UvrD-like_ATP-bd"/>
</dbReference>
<evidence type="ECO:0000256" key="6">
    <source>
        <dbReference type="PROSITE-ProRule" id="PRU00560"/>
    </source>
</evidence>
<evidence type="ECO:0000256" key="5">
    <source>
        <dbReference type="ARBA" id="ARBA00034923"/>
    </source>
</evidence>
<feature type="region of interest" description="Disordered" evidence="7">
    <location>
        <begin position="472"/>
        <end position="498"/>
    </location>
</feature>
<keyword evidence="1 6" id="KW-0547">Nucleotide-binding</keyword>
<dbReference type="RefSeq" id="WP_328986290.1">
    <property type="nucleotide sequence ID" value="NZ_CP121472.1"/>
</dbReference>
<sequence length="900" mass="99715">MEVAVDSQDHIKAIAEEVLKQFEKTASVARAKLNEPLGLTPAALAGINTLTSGATLGHLQRIDGENRSSYSILAQEPAIARVVAEDESGQRHTYYFCRADQGMVDIGVISYRAPIGRLAALPIGEEFRLPNGRELYVLERSQLRPTATAGNWDSQNTVFEAERIGPVTIESLQALLTELAGEDVSADLLERLLAEEALKANVVEGVRRTVITKMGLRDQPVLDQYQDEIFRLSLANRLMILGPPGTGKTTTLIRRLGQKLDTTFLDEDERQLVEQLSAAGGVAHADSWLMFTPTELLKQYLKEAFAREGVAASDQRIRTWDNFRRELARQTFGVLRTGAGGGIFVLKEDLESLGPQALQQPIPWYQDFDAWQRGAYLQELRDASAALAASTSADAVALGERLSKPLKTAGAETLATTFSALAAEVPRVQTLVAGLKKDTDEKIRRTLTLQVNRKKDFLDELAKFIDTLQETLAADADDPDDPDAEDEDDDTGPQTGRHAAVRAYERALRAQARSAAARRKLNKASRNARIIHWIGDRTLSDADRETVGASLLIQSSVRRFVNPAKRYIDGIPKRYRAFRRLRQSEERWYAKARFEARDIHPLELDLILLALLRSGGELLDRAGIQRNIEDPVWSSLKPFLDLRRHQVLVDEATDFSPLQLACMGGLGHPTLRSFFACGDFNQRLTTWGTRSIDDLKWVFPDVEVKEVTVSYRQSRQLNELARAMIQVTGGSEQLATLPEHVDSEGVAPALLEAATGASTIAWLAGRIREIEQFVRRLPSIAIFVNTEAEVAAVAAALDAALAEDNIQVVACHEGQTVGQESNIRVFDVRHIKGLEFEAVFFIGIDRLADLHPDLFDKYLYVGTTRAATYLGVTCDGLLPPAIEELRPRFGRDWRTLGTIA</sequence>
<evidence type="ECO:0000313" key="9">
    <source>
        <dbReference type="EMBL" id="WPL15736.1"/>
    </source>
</evidence>
<evidence type="ECO:0000259" key="8">
    <source>
        <dbReference type="PROSITE" id="PS51198"/>
    </source>
</evidence>
<dbReference type="PANTHER" id="PTHR11070">
    <property type="entry name" value="UVRD / RECB / PCRA DNA HELICASE FAMILY MEMBER"/>
    <property type="match status" value="1"/>
</dbReference>
<evidence type="ECO:0000256" key="3">
    <source>
        <dbReference type="ARBA" id="ARBA00022806"/>
    </source>
</evidence>
<evidence type="ECO:0000256" key="2">
    <source>
        <dbReference type="ARBA" id="ARBA00022801"/>
    </source>
</evidence>
<evidence type="ECO:0000256" key="4">
    <source>
        <dbReference type="ARBA" id="ARBA00022840"/>
    </source>
</evidence>
<proteinExistence type="predicted"/>
<evidence type="ECO:0000313" key="10">
    <source>
        <dbReference type="Proteomes" id="UP001432180"/>
    </source>
</evidence>
<keyword evidence="4 6" id="KW-0067">ATP-binding</keyword>
<name>A0ABZ0S676_9GAMM</name>
<evidence type="ECO:0000256" key="7">
    <source>
        <dbReference type="SAM" id="MobiDB-lite"/>
    </source>
</evidence>
<dbReference type="InterPro" id="IPR027417">
    <property type="entry name" value="P-loop_NTPase"/>
</dbReference>
<dbReference type="EMBL" id="CP121472">
    <property type="protein sequence ID" value="WPL15736.1"/>
    <property type="molecule type" value="Genomic_DNA"/>
</dbReference>
<evidence type="ECO:0000256" key="1">
    <source>
        <dbReference type="ARBA" id="ARBA00022741"/>
    </source>
</evidence>
<dbReference type="InterPro" id="IPR027785">
    <property type="entry name" value="UvrD-like_helicase_C"/>
</dbReference>
<protein>
    <recommendedName>
        <fullName evidence="5">DNA 3'-5' helicase II</fullName>
    </recommendedName>
</protein>
<dbReference type="PANTHER" id="PTHR11070:SF2">
    <property type="entry name" value="ATP-DEPENDENT DNA HELICASE SRS2"/>
    <property type="match status" value="1"/>
</dbReference>
<keyword evidence="10" id="KW-1185">Reference proteome</keyword>
<dbReference type="Proteomes" id="UP001432180">
    <property type="component" value="Chromosome"/>
</dbReference>
<organism evidence="9 10">
    <name type="scientific">Thiorhodovibrio winogradskyi</name>
    <dbReference type="NCBI Taxonomy" id="77007"/>
    <lineage>
        <taxon>Bacteria</taxon>
        <taxon>Pseudomonadati</taxon>
        <taxon>Pseudomonadota</taxon>
        <taxon>Gammaproteobacteria</taxon>
        <taxon>Chromatiales</taxon>
        <taxon>Chromatiaceae</taxon>
        <taxon>Thiorhodovibrio</taxon>
    </lineage>
</organism>
<dbReference type="Gene3D" id="3.40.50.300">
    <property type="entry name" value="P-loop containing nucleotide triphosphate hydrolases"/>
    <property type="match status" value="2"/>
</dbReference>
<reference evidence="9 10" key="1">
    <citation type="journal article" date="2023" name="Microorganisms">
        <title>Thiorhodovibrio frisius and Trv. litoralis spp. nov., Two Novel Members from a Clade of Fastidious Purple Sulfur Bacteria That Exhibit Unique Red-Shifted Light-Harvesting Capabilities.</title>
        <authorList>
            <person name="Methner A."/>
            <person name="Kuzyk S.B."/>
            <person name="Petersen J."/>
            <person name="Bauer S."/>
            <person name="Brinkmann H."/>
            <person name="Sichau K."/>
            <person name="Wanner G."/>
            <person name="Wolf J."/>
            <person name="Neumann-Schaal M."/>
            <person name="Henke P."/>
            <person name="Tank M."/>
            <person name="Sproer C."/>
            <person name="Bunk B."/>
            <person name="Overmann J."/>
        </authorList>
    </citation>
    <scope>NUCLEOTIDE SEQUENCE [LARGE SCALE GENOMIC DNA]</scope>
    <source>
        <strain evidence="9 10">DSM 6702</strain>
    </source>
</reference>
<feature type="binding site" evidence="6">
    <location>
        <begin position="242"/>
        <end position="249"/>
    </location>
    <ligand>
        <name>ATP</name>
        <dbReference type="ChEBI" id="CHEBI:30616"/>
    </ligand>
</feature>
<keyword evidence="2 6" id="KW-0378">Hydrolase</keyword>
<dbReference type="PROSITE" id="PS51198">
    <property type="entry name" value="UVRD_HELICASE_ATP_BIND"/>
    <property type="match status" value="1"/>
</dbReference>
<dbReference type="InterPro" id="IPR000212">
    <property type="entry name" value="DNA_helicase_UvrD/REP"/>
</dbReference>
<dbReference type="Pfam" id="PF13538">
    <property type="entry name" value="UvrD_C_2"/>
    <property type="match status" value="1"/>
</dbReference>
<dbReference type="SUPFAM" id="SSF52540">
    <property type="entry name" value="P-loop containing nucleoside triphosphate hydrolases"/>
    <property type="match status" value="1"/>
</dbReference>
<accession>A0ABZ0S676</accession>
<gene>
    <name evidence="9" type="ORF">Thiowin_00653</name>
</gene>